<accession>E0Q5Q7</accession>
<dbReference type="AlphaFoldDB" id="E0Q5Q7"/>
<proteinExistence type="predicted"/>
<dbReference type="EMBL" id="AEEQ01000007">
    <property type="protein sequence ID" value="EFM41981.1"/>
    <property type="molecule type" value="Genomic_DNA"/>
</dbReference>
<sequence length="46" mass="5343">MSSIQSPRRVRSRHIGIVWTFTEREIITLSAGPHALRCMEFDITGW</sequence>
<dbReference type="HOGENOM" id="CLU_3180732_0_0_11"/>
<protein>
    <submittedName>
        <fullName evidence="1">Uncharacterized protein</fullName>
    </submittedName>
</protein>
<gene>
    <name evidence="1" type="ORF">HMPREF0168_0464</name>
</gene>
<evidence type="ECO:0000313" key="2">
    <source>
        <dbReference type="Proteomes" id="UP000003323"/>
    </source>
</evidence>
<reference evidence="1 2" key="1">
    <citation type="submission" date="2010-08" db="EMBL/GenBank/DDBJ databases">
        <authorList>
            <person name="Muzny D."/>
            <person name="Qin X."/>
            <person name="Deng J."/>
            <person name="Jiang H."/>
            <person name="Liu Y."/>
            <person name="Qu J."/>
            <person name="Song X.-Z."/>
            <person name="Zhang L."/>
            <person name="Thornton R."/>
            <person name="Coyle M."/>
            <person name="Francisco L."/>
            <person name="Jackson L."/>
            <person name="Javaid M."/>
            <person name="Korchina V."/>
            <person name="Kovar C."/>
            <person name="Mata R."/>
            <person name="Mathew T."/>
            <person name="Ngo R."/>
            <person name="Nguyen L."/>
            <person name="Nguyen N."/>
            <person name="Okwuonu G."/>
            <person name="Ongeri F."/>
            <person name="Pham C."/>
            <person name="Simmons D."/>
            <person name="Wilczek-Boney K."/>
            <person name="Hale W."/>
            <person name="Jakkamsetti A."/>
            <person name="Pham P."/>
            <person name="Ruth R."/>
            <person name="San Lucas F."/>
            <person name="Warren J."/>
            <person name="Zhang J."/>
            <person name="Zhao Z."/>
            <person name="Zhou C."/>
            <person name="Zhu D."/>
            <person name="Lee S."/>
            <person name="Bess C."/>
            <person name="Blankenburg K."/>
            <person name="Forbes L."/>
            <person name="Fu Q."/>
            <person name="Gubbala S."/>
            <person name="Hirani K."/>
            <person name="Jayaseelan J.C."/>
            <person name="Lara F."/>
            <person name="Munidasa M."/>
            <person name="Palculict T."/>
            <person name="Patil S."/>
            <person name="Pu L.-L."/>
            <person name="Saada N."/>
            <person name="Tang L."/>
            <person name="Weissenberger G."/>
            <person name="Zhu Y."/>
            <person name="Hemphill L."/>
            <person name="Shang Y."/>
            <person name="Youmans B."/>
            <person name="Ayvaz T."/>
            <person name="Ross M."/>
            <person name="Santibanez J."/>
            <person name="Aqrawi P."/>
            <person name="Gross S."/>
            <person name="Joshi V."/>
            <person name="Fowler G."/>
            <person name="Nazareth L."/>
            <person name="Reid J."/>
            <person name="Worley K."/>
            <person name="Petrosino J."/>
            <person name="Highlander S."/>
            <person name="Gibbs R."/>
        </authorList>
    </citation>
    <scope>NUCLEOTIDE SEQUENCE [LARGE SCALE GENOMIC DNA]</scope>
    <source>
        <strain evidence="1 2">ATCC 27679</strain>
    </source>
</reference>
<comment type="caution">
    <text evidence="1">The sequence shown here is derived from an EMBL/GenBank/DDBJ whole genome shotgun (WGS) entry which is preliminary data.</text>
</comment>
<evidence type="ECO:0000313" key="1">
    <source>
        <dbReference type="EMBL" id="EFM41981.1"/>
    </source>
</evidence>
<dbReference type="Proteomes" id="UP000003323">
    <property type="component" value="Unassembled WGS sequence"/>
</dbReference>
<organism evidence="1 2">
    <name type="scientific">Bifidobacterium dentium ATCC 27679</name>
    <dbReference type="NCBI Taxonomy" id="871562"/>
    <lineage>
        <taxon>Bacteria</taxon>
        <taxon>Bacillati</taxon>
        <taxon>Actinomycetota</taxon>
        <taxon>Actinomycetes</taxon>
        <taxon>Bifidobacteriales</taxon>
        <taxon>Bifidobacteriaceae</taxon>
        <taxon>Bifidobacterium</taxon>
    </lineage>
</organism>
<name>E0Q5Q7_9BIFI</name>